<dbReference type="PATRIC" id="fig|1302649.3.peg.377"/>
<dbReference type="NCBIfam" id="TIGR00738">
    <property type="entry name" value="rrf2_super"/>
    <property type="match status" value="1"/>
</dbReference>
<evidence type="ECO:0000313" key="2">
    <source>
        <dbReference type="Proteomes" id="UP000029380"/>
    </source>
</evidence>
<dbReference type="OrthoDB" id="9808360at2"/>
<gene>
    <name evidence="1" type="ORF">TMUPMC115_0377</name>
</gene>
<dbReference type="EMBL" id="JPVU01000036">
    <property type="protein sequence ID" value="KFN93451.1"/>
    <property type="molecule type" value="Genomic_DNA"/>
</dbReference>
<dbReference type="PANTHER" id="PTHR33221:SF15">
    <property type="entry name" value="HTH-TYPE TRANSCRIPTIONAL REGULATOR YWGB-RELATED"/>
    <property type="match status" value="1"/>
</dbReference>
<dbReference type="SUPFAM" id="SSF46785">
    <property type="entry name" value="Winged helix' DNA-binding domain"/>
    <property type="match status" value="1"/>
</dbReference>
<comment type="caution">
    <text evidence="1">The sequence shown here is derived from an EMBL/GenBank/DDBJ whole genome shotgun (WGS) entry which is preliminary data.</text>
</comment>
<name>A0A091C6K1_9ENTE</name>
<proteinExistence type="predicted"/>
<organism evidence="1 2">
    <name type="scientific">Tetragenococcus muriaticus PMC-11-5</name>
    <dbReference type="NCBI Taxonomy" id="1302649"/>
    <lineage>
        <taxon>Bacteria</taxon>
        <taxon>Bacillati</taxon>
        <taxon>Bacillota</taxon>
        <taxon>Bacilli</taxon>
        <taxon>Lactobacillales</taxon>
        <taxon>Enterococcaceae</taxon>
        <taxon>Tetragenococcus</taxon>
    </lineage>
</organism>
<dbReference type="RefSeq" id="WP_028790465.1">
    <property type="nucleotide sequence ID" value="NZ_JPVU01000036.1"/>
</dbReference>
<dbReference type="InterPro" id="IPR000944">
    <property type="entry name" value="Tscrpt_reg_Rrf2"/>
</dbReference>
<dbReference type="Gene3D" id="1.10.10.10">
    <property type="entry name" value="Winged helix-like DNA-binding domain superfamily/Winged helix DNA-binding domain"/>
    <property type="match status" value="1"/>
</dbReference>
<reference evidence="1 2" key="1">
    <citation type="submission" date="2014-08" db="EMBL/GenBank/DDBJ databases">
        <title>Genome sequence of Tetragenococcus muriaticus.</title>
        <authorList>
            <person name="Chuea-nongthon C."/>
            <person name="Rodtong S."/>
            <person name="Yongsawatdigul J."/>
            <person name="Steele J.L."/>
            <person name="Liu X.-y."/>
            <person name="Speers J."/>
            <person name="Glasner J.D."/>
            <person name="Neeno-Eckwall E.C."/>
        </authorList>
    </citation>
    <scope>NUCLEOTIDE SEQUENCE [LARGE SCALE GENOMIC DNA]</scope>
    <source>
        <strain evidence="1 2">PMC-11-5</strain>
    </source>
</reference>
<dbReference type="InterPro" id="IPR036388">
    <property type="entry name" value="WH-like_DNA-bd_sf"/>
</dbReference>
<evidence type="ECO:0000313" key="1">
    <source>
        <dbReference type="EMBL" id="KFN93451.1"/>
    </source>
</evidence>
<accession>A0A091C6K1</accession>
<dbReference type="GO" id="GO:0003700">
    <property type="term" value="F:DNA-binding transcription factor activity"/>
    <property type="evidence" value="ECO:0007669"/>
    <property type="project" value="TreeGrafter"/>
</dbReference>
<dbReference type="Proteomes" id="UP000029380">
    <property type="component" value="Unassembled WGS sequence"/>
</dbReference>
<dbReference type="GO" id="GO:0005829">
    <property type="term" value="C:cytosol"/>
    <property type="evidence" value="ECO:0007669"/>
    <property type="project" value="TreeGrafter"/>
</dbReference>
<protein>
    <submittedName>
        <fullName evidence="1">Putative transcriptional regulator</fullName>
    </submittedName>
</protein>
<sequence length="138" mass="15471">MKLKRSLEEAVCILLILAKEEGDNAVKSYWISQQLGVSDSYLKKILRKLVLNDVITSTSSKGGGFKLARPIESIYMIDVYYAIEGNNSCVQLRDLANHVFSSSNAAQTVNDNMSELFNESEQSFLNQLANYPLVKLMQ</sequence>
<dbReference type="PANTHER" id="PTHR33221">
    <property type="entry name" value="WINGED HELIX-TURN-HELIX TRANSCRIPTIONAL REGULATOR, RRF2 FAMILY"/>
    <property type="match status" value="1"/>
</dbReference>
<dbReference type="InterPro" id="IPR036390">
    <property type="entry name" value="WH_DNA-bd_sf"/>
</dbReference>
<dbReference type="AlphaFoldDB" id="A0A091C6K1"/>
<dbReference type="PROSITE" id="PS51197">
    <property type="entry name" value="HTH_RRF2_2"/>
    <property type="match status" value="1"/>
</dbReference>
<dbReference type="Pfam" id="PF02082">
    <property type="entry name" value="Rrf2"/>
    <property type="match status" value="1"/>
</dbReference>